<dbReference type="SUPFAM" id="SSF50630">
    <property type="entry name" value="Acid proteases"/>
    <property type="match status" value="1"/>
</dbReference>
<feature type="non-terminal residue" evidence="3">
    <location>
        <position position="149"/>
    </location>
</feature>
<reference evidence="3" key="1">
    <citation type="journal article" date="2011" name="Proc. Natl. Acad. Sci. U.S.A.">
        <title>The genome of the fire ant Solenopsis invicta.</title>
        <authorList>
            <person name="Wurm Y."/>
            <person name="Wang J."/>
            <person name="Riba-Grognuz O."/>
            <person name="Corona M."/>
            <person name="Nygaard S."/>
            <person name="Hunt B.G."/>
            <person name="Ingram K.K."/>
            <person name="Falquet L."/>
            <person name="Nipitwattanaphon M."/>
            <person name="Gotzek D."/>
            <person name="Dijkstra M.B."/>
            <person name="Oettler J."/>
            <person name="Comtesse F."/>
            <person name="Shih C.J."/>
            <person name="Wu W.J."/>
            <person name="Yang C.C."/>
            <person name="Thomas J."/>
            <person name="Beaudoing E."/>
            <person name="Pradervand S."/>
            <person name="Flegel V."/>
            <person name="Cook E.D."/>
            <person name="Fabbretti R."/>
            <person name="Stockinger H."/>
            <person name="Long L."/>
            <person name="Farmerie W.G."/>
            <person name="Oakey J."/>
            <person name="Boomsma J.J."/>
            <person name="Pamilo P."/>
            <person name="Yi S.V."/>
            <person name="Heinze J."/>
            <person name="Goodisman M.A."/>
            <person name="Farinelli L."/>
            <person name="Harshman K."/>
            <person name="Hulo N."/>
            <person name="Cerutti L."/>
            <person name="Xenarios I."/>
            <person name="Shoemaker D."/>
            <person name="Keller L."/>
        </authorList>
    </citation>
    <scope>NUCLEOTIDE SEQUENCE [LARGE SCALE GENOMIC DNA]</scope>
</reference>
<dbReference type="HOGENOM" id="CLU_1754362_0_0_1"/>
<keyword evidence="1" id="KW-0863">Zinc-finger</keyword>
<protein>
    <recommendedName>
        <fullName evidence="2">CCHC-type domain-containing protein</fullName>
    </recommendedName>
</protein>
<evidence type="ECO:0000259" key="2">
    <source>
        <dbReference type="PROSITE" id="PS50158"/>
    </source>
</evidence>
<dbReference type="InterPro" id="IPR021109">
    <property type="entry name" value="Peptidase_aspartic_dom_sf"/>
</dbReference>
<proteinExistence type="predicted"/>
<dbReference type="PROSITE" id="PS50158">
    <property type="entry name" value="ZF_CCHC"/>
    <property type="match status" value="1"/>
</dbReference>
<dbReference type="InterPro" id="IPR001878">
    <property type="entry name" value="Znf_CCHC"/>
</dbReference>
<dbReference type="Pfam" id="PF00098">
    <property type="entry name" value="zf-CCHC"/>
    <property type="match status" value="1"/>
</dbReference>
<gene>
    <name evidence="3" type="ORF">SINV_00542</name>
</gene>
<dbReference type="SUPFAM" id="SSF57756">
    <property type="entry name" value="Retrovirus zinc finger-like domains"/>
    <property type="match status" value="1"/>
</dbReference>
<accession>E9JA40</accession>
<name>E9JA40_SOLIN</name>
<feature type="domain" description="CCHC-type" evidence="2">
    <location>
        <begin position="18"/>
        <end position="33"/>
    </location>
</feature>
<dbReference type="GO" id="GO:0003676">
    <property type="term" value="F:nucleic acid binding"/>
    <property type="evidence" value="ECO:0007669"/>
    <property type="project" value="InterPro"/>
</dbReference>
<dbReference type="GO" id="GO:0008270">
    <property type="term" value="F:zinc ion binding"/>
    <property type="evidence" value="ECO:0007669"/>
    <property type="project" value="UniProtKB-KW"/>
</dbReference>
<evidence type="ECO:0000256" key="1">
    <source>
        <dbReference type="PROSITE-ProRule" id="PRU00047"/>
    </source>
</evidence>
<dbReference type="EMBL" id="GL769764">
    <property type="protein sequence ID" value="EFZ10311.1"/>
    <property type="molecule type" value="Genomic_DNA"/>
</dbReference>
<dbReference type="CDD" id="cd00303">
    <property type="entry name" value="retropepsin_like"/>
    <property type="match status" value="1"/>
</dbReference>
<keyword evidence="1" id="KW-0862">Zinc</keyword>
<feature type="non-terminal residue" evidence="3">
    <location>
        <position position="1"/>
    </location>
</feature>
<organism>
    <name type="scientific">Solenopsis invicta</name>
    <name type="common">Red imported fire ant</name>
    <name type="synonym">Solenopsis wagneri</name>
    <dbReference type="NCBI Taxonomy" id="13686"/>
    <lineage>
        <taxon>Eukaryota</taxon>
        <taxon>Metazoa</taxon>
        <taxon>Ecdysozoa</taxon>
        <taxon>Arthropoda</taxon>
        <taxon>Hexapoda</taxon>
        <taxon>Insecta</taxon>
        <taxon>Pterygota</taxon>
        <taxon>Neoptera</taxon>
        <taxon>Endopterygota</taxon>
        <taxon>Hymenoptera</taxon>
        <taxon>Apocrita</taxon>
        <taxon>Aculeata</taxon>
        <taxon>Formicoidea</taxon>
        <taxon>Formicidae</taxon>
        <taxon>Myrmicinae</taxon>
        <taxon>Solenopsis</taxon>
    </lineage>
</organism>
<dbReference type="InterPro" id="IPR036875">
    <property type="entry name" value="Znf_CCHC_sf"/>
</dbReference>
<keyword evidence="1" id="KW-0479">Metal-binding</keyword>
<sequence length="149" mass="17514">FKGKNNFKTNFENARKECWQCGVVGHFRAECPSLNYFCRKGKLGFGRRVNGQECLFRIDTGSNVSVLRSDLLGKNKRLSSIFDSRLCYPTGETILVSYRVNVIVEIGQFTFEIPVYLAKISDECIWEERRCWELFIENAFYRCYKFFTH</sequence>
<dbReference type="AlphaFoldDB" id="E9JA40"/>
<evidence type="ECO:0000313" key="3">
    <source>
        <dbReference type="EMBL" id="EFZ10311.1"/>
    </source>
</evidence>
<dbReference type="SMART" id="SM00343">
    <property type="entry name" value="ZnF_C2HC"/>
    <property type="match status" value="1"/>
</dbReference>